<dbReference type="InterPro" id="IPR040442">
    <property type="entry name" value="Pyrv_kinase-like_dom_sf"/>
</dbReference>
<evidence type="ECO:0000256" key="7">
    <source>
        <dbReference type="ARBA" id="ARBA00022448"/>
    </source>
</evidence>
<keyword evidence="8 16" id="KW-0963">Cytoplasm</keyword>
<dbReference type="PIRSF" id="PIRSF000732">
    <property type="entry name" value="PTS_enzyme_I"/>
    <property type="match status" value="1"/>
</dbReference>
<evidence type="ECO:0000256" key="6">
    <source>
        <dbReference type="ARBA" id="ARBA00016544"/>
    </source>
</evidence>
<dbReference type="PANTHER" id="PTHR46244">
    <property type="entry name" value="PHOSPHOENOLPYRUVATE-PROTEIN PHOSPHOTRANSFERASE"/>
    <property type="match status" value="1"/>
</dbReference>
<reference evidence="20 21" key="1">
    <citation type="journal article" date="2016" name="C (Basel)">
        <title>Selective Growth of and Electricity Production by Marine Exoelectrogenic Bacteria in Self-Aggregated Hydrogel of Microbially Reduced Graphene Oxide.</title>
        <authorList>
            <person name="Yoshida N."/>
            <person name="Goto Y."/>
            <person name="Miyata Y."/>
        </authorList>
    </citation>
    <scope>NUCLEOTIDE SEQUENCE [LARGE SCALE GENOMIC DNA]</scope>
    <source>
        <strain evidence="20 21">NIT-T3</strain>
    </source>
</reference>
<evidence type="ECO:0000259" key="17">
    <source>
        <dbReference type="Pfam" id="PF00391"/>
    </source>
</evidence>
<comment type="similarity">
    <text evidence="4 16">Belongs to the PEP-utilizing enzyme family.</text>
</comment>
<reference evidence="20 21" key="2">
    <citation type="journal article" date="2021" name="Int. J. Syst. Evol. Microbiol.">
        <title>Isolation and Polyphasic Characterization of Desulfuromonas versatilis sp. Nov., an Electrogenic Bacteria Capable of Versatile Metabolism Isolated from a Graphene Oxide-Reducing Enrichment Culture.</title>
        <authorList>
            <person name="Xie L."/>
            <person name="Yoshida N."/>
            <person name="Ishii S."/>
            <person name="Meng L."/>
        </authorList>
    </citation>
    <scope>NUCLEOTIDE SEQUENCE [LARGE SCALE GENOMIC DNA]</scope>
    <source>
        <strain evidence="20 21">NIT-T3</strain>
    </source>
</reference>
<dbReference type="RefSeq" id="WP_221248897.1">
    <property type="nucleotide sequence ID" value="NZ_AP024355.1"/>
</dbReference>
<dbReference type="Proteomes" id="UP001319827">
    <property type="component" value="Chromosome"/>
</dbReference>
<keyword evidence="11 16" id="KW-0598">Phosphotransferase system</keyword>
<dbReference type="SUPFAM" id="SSF51621">
    <property type="entry name" value="Phosphoenolpyruvate/pyruvate domain"/>
    <property type="match status" value="1"/>
</dbReference>
<evidence type="ECO:0000256" key="14">
    <source>
        <dbReference type="ARBA" id="ARBA00022842"/>
    </source>
</evidence>
<dbReference type="InterPro" id="IPR018274">
    <property type="entry name" value="PEP_util_AS"/>
</dbReference>
<evidence type="ECO:0000256" key="1">
    <source>
        <dbReference type="ARBA" id="ARBA00000683"/>
    </source>
</evidence>
<dbReference type="Gene3D" id="3.20.20.60">
    <property type="entry name" value="Phosphoenolpyruvate-binding domains"/>
    <property type="match status" value="1"/>
</dbReference>
<evidence type="ECO:0000256" key="12">
    <source>
        <dbReference type="ARBA" id="ARBA00022723"/>
    </source>
</evidence>
<keyword evidence="13 16" id="KW-0418">Kinase</keyword>
<evidence type="ECO:0000313" key="21">
    <source>
        <dbReference type="Proteomes" id="UP001319827"/>
    </source>
</evidence>
<sequence length="595" mass="66135">MTDSGKNKIPLDTFLIGIGASPGISIGETHSVNRERVRAVERPIAAEEIPFEVNAFLEAVQQSKMQLEEVKAAVSDRQLAEHLYIIDTHLLILEDQMLIDSTLELIRNEQINAQGALKRTLRRFREVFERIEDEYLRERGSDIDSIGERLLRNLLGEGQQAIAGLDRKVVVVAHDLSPADTMQMEKEQIIGFVTDVGGRTSHTAILARSMGIPAVIGLENITALVKEPTPVIIDGSHGTVILNPSDETFREYLKKKQNYDYLEKELLSYRELASETRDGHHVALRGNVELPDEIPLVLAQGAEGIGLFRSEFLFLNRRIPPGEQEQFEVYKDILEKMAPNPVTIRTLDVGGDKFVPEINLADEANPAMGLRAIRFSLKERRLFHIQLRAILRASAFGPARIMFPMISGVAELRACRECLEKARAELAAEGVAFAAELPVGIMIETPSAALVADMLAQEADFFSIGTNDLIQYCLAVDRGNEHVAYLYEPMHPGILRALRMICQAARDKGIPVAMCGEMAGDPLYLLVLLGLGIDELSMNAPGIPRVKRVLRQVTREDGEQLLARLSSLPTAQDVSRLLEEEMGKRFPELFAPMPI</sequence>
<evidence type="ECO:0000259" key="18">
    <source>
        <dbReference type="Pfam" id="PF02896"/>
    </source>
</evidence>
<evidence type="ECO:0000256" key="16">
    <source>
        <dbReference type="PIRNR" id="PIRNR000732"/>
    </source>
</evidence>
<keyword evidence="9 16" id="KW-0762">Sugar transport</keyword>
<dbReference type="InterPro" id="IPR036637">
    <property type="entry name" value="Phosphohistidine_dom_sf"/>
</dbReference>
<dbReference type="InterPro" id="IPR050499">
    <property type="entry name" value="PEP-utilizing_PTS_enzyme"/>
</dbReference>
<name>A0ABM8HXF5_9BACT</name>
<keyword evidence="14 16" id="KW-0460">Magnesium</keyword>
<feature type="domain" description="PEP-utilising enzyme mobile" evidence="17">
    <location>
        <begin position="166"/>
        <end position="238"/>
    </location>
</feature>
<dbReference type="PROSITE" id="PS00370">
    <property type="entry name" value="PEP_ENZYMES_PHOS_SITE"/>
    <property type="match status" value="1"/>
</dbReference>
<feature type="domain" description="PEP-utilising enzyme C-terminal" evidence="18">
    <location>
        <begin position="269"/>
        <end position="553"/>
    </location>
</feature>
<comment type="subcellular location">
    <subcellularLocation>
        <location evidence="3 16">Cytoplasm</location>
    </subcellularLocation>
</comment>
<dbReference type="PANTHER" id="PTHR46244:SF6">
    <property type="entry name" value="PHOSPHOENOLPYRUVATE-PROTEIN PHOSPHOTRANSFERASE"/>
    <property type="match status" value="1"/>
</dbReference>
<dbReference type="InterPro" id="IPR006318">
    <property type="entry name" value="PTS_EI-like"/>
</dbReference>
<evidence type="ECO:0000256" key="2">
    <source>
        <dbReference type="ARBA" id="ARBA00001946"/>
    </source>
</evidence>
<evidence type="ECO:0000256" key="15">
    <source>
        <dbReference type="ARBA" id="ARBA00033235"/>
    </source>
</evidence>
<gene>
    <name evidence="20" type="primary">ptsI</name>
    <name evidence="20" type="ORF">DESUT3_25470</name>
</gene>
<keyword evidence="12 16" id="KW-0479">Metal-binding</keyword>
<evidence type="ECO:0000256" key="11">
    <source>
        <dbReference type="ARBA" id="ARBA00022683"/>
    </source>
</evidence>
<dbReference type="SUPFAM" id="SSF47831">
    <property type="entry name" value="Enzyme I of the PEP:sugar phosphotransferase system HPr-binding (sub)domain"/>
    <property type="match status" value="1"/>
</dbReference>
<dbReference type="Pfam" id="PF05524">
    <property type="entry name" value="PEP-utilisers_N"/>
    <property type="match status" value="1"/>
</dbReference>
<dbReference type="SUPFAM" id="SSF52009">
    <property type="entry name" value="Phosphohistidine domain"/>
    <property type="match status" value="1"/>
</dbReference>
<dbReference type="InterPro" id="IPR024692">
    <property type="entry name" value="PTS_EI"/>
</dbReference>
<evidence type="ECO:0000256" key="3">
    <source>
        <dbReference type="ARBA" id="ARBA00004496"/>
    </source>
</evidence>
<comment type="function">
    <text evidence="16">General (non sugar-specific) component of the phosphoenolpyruvate-dependent sugar phosphotransferase system (sugar PTS). This major carbohydrate active-transport system catalyzes the phosphorylation of incoming sugar substrates concomitantly with their translocation across the cell membrane. Enzyme I transfers the phosphoryl group from phosphoenolpyruvate (PEP) to the phosphoryl carrier protein (HPr).</text>
</comment>
<dbReference type="Pfam" id="PF00391">
    <property type="entry name" value="PEP-utilizers"/>
    <property type="match status" value="1"/>
</dbReference>
<dbReference type="Pfam" id="PF02896">
    <property type="entry name" value="PEP-utilizers_C"/>
    <property type="match status" value="1"/>
</dbReference>
<evidence type="ECO:0000256" key="9">
    <source>
        <dbReference type="ARBA" id="ARBA00022597"/>
    </source>
</evidence>
<evidence type="ECO:0000256" key="13">
    <source>
        <dbReference type="ARBA" id="ARBA00022777"/>
    </source>
</evidence>
<dbReference type="InterPro" id="IPR008279">
    <property type="entry name" value="PEP-util_enz_mobile_dom"/>
</dbReference>
<dbReference type="InterPro" id="IPR036618">
    <property type="entry name" value="PtsI_HPr-bd_sf"/>
</dbReference>
<feature type="domain" description="Phosphotransferase system enzyme I N-terminal" evidence="19">
    <location>
        <begin position="17"/>
        <end position="139"/>
    </location>
</feature>
<comment type="catalytic activity">
    <reaction evidence="1 16">
        <text>L-histidyl-[protein] + phosphoenolpyruvate = N(pros)-phospho-L-histidyl-[protein] + pyruvate</text>
        <dbReference type="Rhea" id="RHEA:23880"/>
        <dbReference type="Rhea" id="RHEA-COMP:9745"/>
        <dbReference type="Rhea" id="RHEA-COMP:9746"/>
        <dbReference type="ChEBI" id="CHEBI:15361"/>
        <dbReference type="ChEBI" id="CHEBI:29979"/>
        <dbReference type="ChEBI" id="CHEBI:58702"/>
        <dbReference type="ChEBI" id="CHEBI:64837"/>
        <dbReference type="EC" id="2.7.3.9"/>
    </reaction>
</comment>
<dbReference type="InterPro" id="IPR008731">
    <property type="entry name" value="PTS_EIN"/>
</dbReference>
<dbReference type="EMBL" id="AP024355">
    <property type="protein sequence ID" value="BCR05478.1"/>
    <property type="molecule type" value="Genomic_DNA"/>
</dbReference>
<comment type="cofactor">
    <cofactor evidence="2 16">
        <name>Mg(2+)</name>
        <dbReference type="ChEBI" id="CHEBI:18420"/>
    </cofactor>
</comment>
<dbReference type="EC" id="2.7.3.9" evidence="5 16"/>
<evidence type="ECO:0000313" key="20">
    <source>
        <dbReference type="EMBL" id="BCR05478.1"/>
    </source>
</evidence>
<dbReference type="InterPro" id="IPR015813">
    <property type="entry name" value="Pyrv/PenolPyrv_kinase-like_dom"/>
</dbReference>
<keyword evidence="10 16" id="KW-0808">Transferase</keyword>
<organism evidence="20 21">
    <name type="scientific">Desulfuromonas versatilis</name>
    <dbReference type="NCBI Taxonomy" id="2802975"/>
    <lineage>
        <taxon>Bacteria</taxon>
        <taxon>Pseudomonadati</taxon>
        <taxon>Thermodesulfobacteriota</taxon>
        <taxon>Desulfuromonadia</taxon>
        <taxon>Desulfuromonadales</taxon>
        <taxon>Desulfuromonadaceae</taxon>
        <taxon>Desulfuromonas</taxon>
    </lineage>
</organism>
<dbReference type="PRINTS" id="PR01736">
    <property type="entry name" value="PHPHTRNFRASE"/>
</dbReference>
<proteinExistence type="inferred from homology"/>
<accession>A0ABM8HXF5</accession>
<keyword evidence="7 16" id="KW-0813">Transport</keyword>
<evidence type="ECO:0000256" key="4">
    <source>
        <dbReference type="ARBA" id="ARBA00007837"/>
    </source>
</evidence>
<dbReference type="Gene3D" id="3.50.30.10">
    <property type="entry name" value="Phosphohistidine domain"/>
    <property type="match status" value="1"/>
</dbReference>
<protein>
    <recommendedName>
        <fullName evidence="6 16">Phosphoenolpyruvate-protein phosphotransferase</fullName>
        <ecNumber evidence="5 16">2.7.3.9</ecNumber>
    </recommendedName>
    <alternativeName>
        <fullName evidence="15 16">Phosphotransferase system, enzyme I</fullName>
    </alternativeName>
</protein>
<evidence type="ECO:0000256" key="5">
    <source>
        <dbReference type="ARBA" id="ARBA00012232"/>
    </source>
</evidence>
<dbReference type="Gene3D" id="1.10.274.10">
    <property type="entry name" value="PtsI, HPr-binding domain"/>
    <property type="match status" value="1"/>
</dbReference>
<evidence type="ECO:0000259" key="19">
    <source>
        <dbReference type="Pfam" id="PF05524"/>
    </source>
</evidence>
<dbReference type="NCBIfam" id="TIGR01417">
    <property type="entry name" value="PTS_I_fam"/>
    <property type="match status" value="1"/>
</dbReference>
<evidence type="ECO:0000256" key="8">
    <source>
        <dbReference type="ARBA" id="ARBA00022490"/>
    </source>
</evidence>
<dbReference type="InterPro" id="IPR000121">
    <property type="entry name" value="PEP_util_C"/>
</dbReference>
<evidence type="ECO:0000256" key="10">
    <source>
        <dbReference type="ARBA" id="ARBA00022679"/>
    </source>
</evidence>
<keyword evidence="21" id="KW-1185">Reference proteome</keyword>